<protein>
    <submittedName>
        <fullName evidence="2">Uncharacterized protein</fullName>
    </submittedName>
</protein>
<keyword evidence="1" id="KW-0812">Transmembrane</keyword>
<name>A0ABM7UKF2_9LEPT</name>
<feature type="transmembrane region" description="Helical" evidence="1">
    <location>
        <begin position="30"/>
        <end position="47"/>
    </location>
</feature>
<dbReference type="EMBL" id="AP025028">
    <property type="protein sequence ID" value="BDA79330.1"/>
    <property type="molecule type" value="Genomic_DNA"/>
</dbReference>
<keyword evidence="1" id="KW-0472">Membrane</keyword>
<feature type="transmembrane region" description="Helical" evidence="1">
    <location>
        <begin position="53"/>
        <end position="75"/>
    </location>
</feature>
<evidence type="ECO:0000256" key="1">
    <source>
        <dbReference type="SAM" id="Phobius"/>
    </source>
</evidence>
<accession>A0ABM7UKF2</accession>
<keyword evidence="3" id="KW-1185">Reference proteome</keyword>
<organism evidence="2 3">
    <name type="scientific">Leptospira kobayashii</name>
    <dbReference type="NCBI Taxonomy" id="1917830"/>
    <lineage>
        <taxon>Bacteria</taxon>
        <taxon>Pseudomonadati</taxon>
        <taxon>Spirochaetota</taxon>
        <taxon>Spirochaetia</taxon>
        <taxon>Leptospirales</taxon>
        <taxon>Leptospiraceae</taxon>
        <taxon>Leptospira</taxon>
    </lineage>
</organism>
<evidence type="ECO:0000313" key="3">
    <source>
        <dbReference type="Proteomes" id="UP000245263"/>
    </source>
</evidence>
<gene>
    <name evidence="2" type="ORF">LPTSP3_g22600</name>
</gene>
<keyword evidence="1" id="KW-1133">Transmembrane helix</keyword>
<evidence type="ECO:0000313" key="2">
    <source>
        <dbReference type="EMBL" id="BDA79330.1"/>
    </source>
</evidence>
<feature type="transmembrane region" description="Helical" evidence="1">
    <location>
        <begin position="151"/>
        <end position="171"/>
    </location>
</feature>
<proteinExistence type="predicted"/>
<dbReference type="Proteomes" id="UP000245263">
    <property type="component" value="Chromosome 1"/>
</dbReference>
<reference evidence="2 3" key="1">
    <citation type="submission" date="2021-08" db="EMBL/GenBank/DDBJ databases">
        <title>Complete genome sequence of Leptospira kobayashii strain E30.</title>
        <authorList>
            <person name="Nakao R."/>
            <person name="Nakamura S."/>
            <person name="Masuzawa T."/>
            <person name="Koizumi N."/>
        </authorList>
    </citation>
    <scope>NUCLEOTIDE SEQUENCE [LARGE SCALE GENOMIC DNA]</scope>
    <source>
        <strain evidence="2 3">E30</strain>
    </source>
</reference>
<sequence>MNSNMAISTDDLVFESYLKERRFEKKISKIRQYIYFGYLGLFLYLLFSSKYTASPLIVLINYLAMYTSFSGIIHFKFFEVPKILTELIHPEKVGVFHSLSPDKRAIILENTFHDMGIYPIPENLPEMNVSEIISRMKLDDRYPWKRIGWIYLFKYIAILGVGSVYLAYTYFQTGFLLN</sequence>